<evidence type="ECO:0000313" key="2">
    <source>
        <dbReference type="Proteomes" id="UP001139308"/>
    </source>
</evidence>
<dbReference type="GO" id="GO:0016787">
    <property type="term" value="F:hydrolase activity"/>
    <property type="evidence" value="ECO:0007669"/>
    <property type="project" value="UniProtKB-KW"/>
</dbReference>
<evidence type="ECO:0000313" key="1">
    <source>
        <dbReference type="EMBL" id="MCG5075699.1"/>
    </source>
</evidence>
<dbReference type="SUPFAM" id="SSF53474">
    <property type="entry name" value="alpha/beta-Hydrolases"/>
    <property type="match status" value="2"/>
</dbReference>
<protein>
    <submittedName>
        <fullName evidence="1">Alpha/beta hydrolase</fullName>
    </submittedName>
</protein>
<keyword evidence="2" id="KW-1185">Reference proteome</keyword>
<dbReference type="PANTHER" id="PTHR22946">
    <property type="entry name" value="DIENELACTONE HYDROLASE DOMAIN-CONTAINING PROTEIN-RELATED"/>
    <property type="match status" value="1"/>
</dbReference>
<dbReference type="AlphaFoldDB" id="A0A9X1UGH7"/>
<name>A0A9X1UGH7_9BURK</name>
<keyword evidence="1" id="KW-0378">Hydrolase</keyword>
<comment type="caution">
    <text evidence="1">The sequence shown here is derived from an EMBL/GenBank/DDBJ whole genome shotgun (WGS) entry which is preliminary data.</text>
</comment>
<dbReference type="EMBL" id="JAKLJA010000017">
    <property type="protein sequence ID" value="MCG5075699.1"/>
    <property type="molecule type" value="Genomic_DNA"/>
</dbReference>
<dbReference type="RefSeq" id="WP_238465546.1">
    <property type="nucleotide sequence ID" value="NZ_JAKLJA010000017.1"/>
</dbReference>
<accession>A0A9X1UGH7</accession>
<organism evidence="1 2">
    <name type="scientific">Paraburkholderia tagetis</name>
    <dbReference type="NCBI Taxonomy" id="2913261"/>
    <lineage>
        <taxon>Bacteria</taxon>
        <taxon>Pseudomonadati</taxon>
        <taxon>Pseudomonadota</taxon>
        <taxon>Betaproteobacteria</taxon>
        <taxon>Burkholderiales</taxon>
        <taxon>Burkholderiaceae</taxon>
        <taxon>Paraburkholderia</taxon>
    </lineage>
</organism>
<dbReference type="Proteomes" id="UP001139308">
    <property type="component" value="Unassembled WGS sequence"/>
</dbReference>
<reference evidence="1" key="1">
    <citation type="submission" date="2022-01" db="EMBL/GenBank/DDBJ databases">
        <title>Genome sequence and assembly of Parabukholderia sp. RG36.</title>
        <authorList>
            <person name="Chhetri G."/>
        </authorList>
    </citation>
    <scope>NUCLEOTIDE SEQUENCE</scope>
    <source>
        <strain evidence="1">RG36</strain>
    </source>
</reference>
<gene>
    <name evidence="1" type="ORF">L5014_20360</name>
</gene>
<dbReference type="InterPro" id="IPR050261">
    <property type="entry name" value="FrsA_esterase"/>
</dbReference>
<dbReference type="PANTHER" id="PTHR22946:SF0">
    <property type="entry name" value="DIENELACTONE HYDROLASE DOMAIN-CONTAINING PROTEIN"/>
    <property type="match status" value="1"/>
</dbReference>
<proteinExistence type="predicted"/>
<dbReference type="Gene3D" id="3.40.50.1820">
    <property type="entry name" value="alpha/beta hydrolase"/>
    <property type="match status" value="2"/>
</dbReference>
<dbReference type="InterPro" id="IPR029058">
    <property type="entry name" value="AB_hydrolase_fold"/>
</dbReference>
<sequence>MIPVVFDGAFGWLHPAGGRMGVVLCNPFGYDALCTHRGWRKLAERLAAAGMPVLRFDYPGTGDADGMEDDPGRVDAWLASVGAAVRHLRAWTGVTRVALVGLRLGAMLAALGAERLRGEAVSGAFVPGVGSPGAVASGGDLPGVDSPGVQAPGVESPGVEAPGVDALVLLAPPVTGRRYIRELRAHRQSWLSTSAGMGAVPIADDAAYVEAFGFGLHGDDIATLSAVDLMRDTRAPAPRVLLLDSSGTNLATTLAAHYTQHGVQVEQGGFEESDRFMLEALYSEEPVEAFARVSAWLAEDAERAATATATATNTDTAVEAAQPAVEPPMNLAPIDPQPYLRPAGHRATERPVRFGRCFGIHCDPDTPRPGAPAVLLINTGAAHHIGDGRIAVLLARRLAEQGVASLRMDVGGLGDAQPPVPEVTLDWLYSTSLRDDAATAADWLVARGHARVVAFGVCGGAFVSLHVCALHPNVVAAYGVNLQKFTWDGAARSPGEQRVVSSKTYVRAAFSAEKWKRALRGRTDSNPLRIASVLAKRSLRHAVFALAHAIERKTGRALVANEARTLLRSIDAKKVQLRLVYGEFDSGLEEARLQLGASFAALRAVANVRALTLPGLDHALFTREARNAVMDDFEGWLRAGLIYESAQAAAGVSDGAALAAAAGTVSGAAA</sequence>